<dbReference type="AlphaFoldDB" id="A0A2I0BDV8"/>
<gene>
    <name evidence="1" type="ORF">AXF42_Ash010396</name>
</gene>
<accession>A0A2I0BDV8</accession>
<keyword evidence="2" id="KW-1185">Reference proteome</keyword>
<protein>
    <submittedName>
        <fullName evidence="1">Uncharacterized protein</fullName>
    </submittedName>
</protein>
<dbReference type="Proteomes" id="UP000236161">
    <property type="component" value="Unassembled WGS sequence"/>
</dbReference>
<name>A0A2I0BDV8_9ASPA</name>
<organism evidence="1 2">
    <name type="scientific">Apostasia shenzhenica</name>
    <dbReference type="NCBI Taxonomy" id="1088818"/>
    <lineage>
        <taxon>Eukaryota</taxon>
        <taxon>Viridiplantae</taxon>
        <taxon>Streptophyta</taxon>
        <taxon>Embryophyta</taxon>
        <taxon>Tracheophyta</taxon>
        <taxon>Spermatophyta</taxon>
        <taxon>Magnoliopsida</taxon>
        <taxon>Liliopsida</taxon>
        <taxon>Asparagales</taxon>
        <taxon>Orchidaceae</taxon>
        <taxon>Apostasioideae</taxon>
        <taxon>Apostasia</taxon>
    </lineage>
</organism>
<evidence type="ECO:0000313" key="2">
    <source>
        <dbReference type="Proteomes" id="UP000236161"/>
    </source>
</evidence>
<evidence type="ECO:0000313" key="1">
    <source>
        <dbReference type="EMBL" id="PKA65987.1"/>
    </source>
</evidence>
<sequence>MLHDPPFARARSALYNRRDFIPRFLPVADRRPLWESASIAALYASSYSSPTETLNLLSAHDPGLNLLLIFFGVLDCVILLEAGR</sequence>
<dbReference type="EMBL" id="KZ451888">
    <property type="protein sequence ID" value="PKA65987.1"/>
    <property type="molecule type" value="Genomic_DNA"/>
</dbReference>
<reference evidence="1 2" key="1">
    <citation type="journal article" date="2017" name="Nature">
        <title>The Apostasia genome and the evolution of orchids.</title>
        <authorList>
            <person name="Zhang G.Q."/>
            <person name="Liu K.W."/>
            <person name="Li Z."/>
            <person name="Lohaus R."/>
            <person name="Hsiao Y.Y."/>
            <person name="Niu S.C."/>
            <person name="Wang J.Y."/>
            <person name="Lin Y.C."/>
            <person name="Xu Q."/>
            <person name="Chen L.J."/>
            <person name="Yoshida K."/>
            <person name="Fujiwara S."/>
            <person name="Wang Z.W."/>
            <person name="Zhang Y.Q."/>
            <person name="Mitsuda N."/>
            <person name="Wang M."/>
            <person name="Liu G.H."/>
            <person name="Pecoraro L."/>
            <person name="Huang H.X."/>
            <person name="Xiao X.J."/>
            <person name="Lin M."/>
            <person name="Wu X.Y."/>
            <person name="Wu W.L."/>
            <person name="Chen Y.Y."/>
            <person name="Chang S.B."/>
            <person name="Sakamoto S."/>
            <person name="Ohme-Takagi M."/>
            <person name="Yagi M."/>
            <person name="Zeng S.J."/>
            <person name="Shen C.Y."/>
            <person name="Yeh C.M."/>
            <person name="Luo Y.B."/>
            <person name="Tsai W.C."/>
            <person name="Van de Peer Y."/>
            <person name="Liu Z.J."/>
        </authorList>
    </citation>
    <scope>NUCLEOTIDE SEQUENCE [LARGE SCALE GENOMIC DNA]</scope>
    <source>
        <strain evidence="2">cv. Shenzhen</strain>
        <tissue evidence="1">Stem</tissue>
    </source>
</reference>
<proteinExistence type="predicted"/>